<keyword evidence="3" id="KW-1185">Reference proteome</keyword>
<proteinExistence type="predicted"/>
<protein>
    <submittedName>
        <fullName evidence="2">Calcitonin receptor</fullName>
    </submittedName>
</protein>
<feature type="non-terminal residue" evidence="2">
    <location>
        <position position="1"/>
    </location>
</feature>
<dbReference type="InterPro" id="IPR001879">
    <property type="entry name" value="GPCR_2_extracellular_dom"/>
</dbReference>
<gene>
    <name evidence="2" type="ORF">PoB_001057700</name>
</gene>
<accession>A0AAV3YNR7</accession>
<dbReference type="InterPro" id="IPR036445">
    <property type="entry name" value="GPCR_2_extracell_dom_sf"/>
</dbReference>
<sequence length="156" mass="17400">ITCHAQTSSDRMCRAKFGTFAPASFDLYACAMCYTYLTNSEDVAVLPYSSYLYVRTDQTVYPKETLLTPDAENATFADMVCRTLDHDGCISWKSCCKAAHTCCQSHIQSPPGRNDSCPRTWDGFGCWEDTRPGKIVYIGCPAFLKYSVSSSKYTIV</sequence>
<evidence type="ECO:0000313" key="2">
    <source>
        <dbReference type="EMBL" id="GFN84071.1"/>
    </source>
</evidence>
<name>A0AAV3YNR7_9GAST</name>
<organism evidence="2 3">
    <name type="scientific">Plakobranchus ocellatus</name>
    <dbReference type="NCBI Taxonomy" id="259542"/>
    <lineage>
        <taxon>Eukaryota</taxon>
        <taxon>Metazoa</taxon>
        <taxon>Spiralia</taxon>
        <taxon>Lophotrochozoa</taxon>
        <taxon>Mollusca</taxon>
        <taxon>Gastropoda</taxon>
        <taxon>Heterobranchia</taxon>
        <taxon>Euthyneura</taxon>
        <taxon>Panpulmonata</taxon>
        <taxon>Sacoglossa</taxon>
        <taxon>Placobranchoidea</taxon>
        <taxon>Plakobranchidae</taxon>
        <taxon>Plakobranchus</taxon>
    </lineage>
</organism>
<dbReference type="InterPro" id="IPR017983">
    <property type="entry name" value="GPCR_2_secretin-like_CS"/>
</dbReference>
<dbReference type="PROSITE" id="PS00649">
    <property type="entry name" value="G_PROTEIN_RECEP_F2_1"/>
    <property type="match status" value="1"/>
</dbReference>
<keyword evidence="2" id="KW-0675">Receptor</keyword>
<comment type="caution">
    <text evidence="2">The sequence shown here is derived from an EMBL/GenBank/DDBJ whole genome shotgun (WGS) entry which is preliminary data.</text>
</comment>
<dbReference type="Gene3D" id="4.10.1240.10">
    <property type="entry name" value="GPCR, family 2, extracellular hormone receptor domain"/>
    <property type="match status" value="1"/>
</dbReference>
<dbReference type="SUPFAM" id="SSF111418">
    <property type="entry name" value="Hormone receptor domain"/>
    <property type="match status" value="1"/>
</dbReference>
<dbReference type="Proteomes" id="UP000735302">
    <property type="component" value="Unassembled WGS sequence"/>
</dbReference>
<reference evidence="2 3" key="1">
    <citation type="journal article" date="2021" name="Elife">
        <title>Chloroplast acquisition without the gene transfer in kleptoplastic sea slugs, Plakobranchus ocellatus.</title>
        <authorList>
            <person name="Maeda T."/>
            <person name="Takahashi S."/>
            <person name="Yoshida T."/>
            <person name="Shimamura S."/>
            <person name="Takaki Y."/>
            <person name="Nagai Y."/>
            <person name="Toyoda A."/>
            <person name="Suzuki Y."/>
            <person name="Arimoto A."/>
            <person name="Ishii H."/>
            <person name="Satoh N."/>
            <person name="Nishiyama T."/>
            <person name="Hasebe M."/>
            <person name="Maruyama T."/>
            <person name="Minagawa J."/>
            <person name="Obokata J."/>
            <person name="Shigenobu S."/>
        </authorList>
    </citation>
    <scope>NUCLEOTIDE SEQUENCE [LARGE SCALE GENOMIC DNA]</scope>
</reference>
<dbReference type="GO" id="GO:0016020">
    <property type="term" value="C:membrane"/>
    <property type="evidence" value="ECO:0007669"/>
    <property type="project" value="InterPro"/>
</dbReference>
<dbReference type="EMBL" id="BLXT01001278">
    <property type="protein sequence ID" value="GFN84071.1"/>
    <property type="molecule type" value="Genomic_DNA"/>
</dbReference>
<dbReference type="Pfam" id="PF02793">
    <property type="entry name" value="HRM"/>
    <property type="match status" value="1"/>
</dbReference>
<dbReference type="AlphaFoldDB" id="A0AAV3YNR7"/>
<dbReference type="PROSITE" id="PS50227">
    <property type="entry name" value="G_PROTEIN_RECEP_F2_3"/>
    <property type="match status" value="1"/>
</dbReference>
<dbReference type="GO" id="GO:0004930">
    <property type="term" value="F:G protein-coupled receptor activity"/>
    <property type="evidence" value="ECO:0007669"/>
    <property type="project" value="InterPro"/>
</dbReference>
<evidence type="ECO:0000259" key="1">
    <source>
        <dbReference type="PROSITE" id="PS50227"/>
    </source>
</evidence>
<evidence type="ECO:0000313" key="3">
    <source>
        <dbReference type="Proteomes" id="UP000735302"/>
    </source>
</evidence>
<feature type="domain" description="G-protein coupled receptors family 2 profile 1" evidence="1">
    <location>
        <begin position="102"/>
        <end position="156"/>
    </location>
</feature>